<dbReference type="Proteomes" id="UP000593567">
    <property type="component" value="Unassembled WGS sequence"/>
</dbReference>
<keyword evidence="3" id="KW-1185">Reference proteome</keyword>
<protein>
    <submittedName>
        <fullName evidence="2">Uncharacterized protein</fullName>
    </submittedName>
</protein>
<feature type="region of interest" description="Disordered" evidence="1">
    <location>
        <begin position="1"/>
        <end position="23"/>
    </location>
</feature>
<sequence length="289" mass="32204">MSQPPNYVRCDTPDPRAGTYQFDVSPPTCPSIDISAPWQYYGTNSSALKGQPLAHAVPTEFKWTELSPSLNLQTRTLYSDGRSGVRQKRHWQSTDDRFSDDPPCKIHVDEQRMAQQFHSMSLQQDKSKSANSNSSMWDHFYELENRLNDPVEADVDEGVDMGGDANLTSQTKLSEPKLLISADLQEKIKRTPLPQIMVPKPCKELVLWQPSGIEQIKEAVILQTSSAPSLPRDSTSQRVRKNATRSLLTAPSLLSVPAVRPDTPPPNTSKSPLSQDIPVCFVDDDGMDL</sequence>
<feature type="region of interest" description="Disordered" evidence="1">
    <location>
        <begin position="250"/>
        <end position="277"/>
    </location>
</feature>
<comment type="caution">
    <text evidence="2">The sequence shown here is derived from an EMBL/GenBank/DDBJ whole genome shotgun (WGS) entry which is preliminary data.</text>
</comment>
<evidence type="ECO:0000313" key="3">
    <source>
        <dbReference type="Proteomes" id="UP000593567"/>
    </source>
</evidence>
<evidence type="ECO:0000313" key="2">
    <source>
        <dbReference type="EMBL" id="KAF6037396.1"/>
    </source>
</evidence>
<accession>A0A7J7KJ09</accession>
<name>A0A7J7KJ09_BUGNE</name>
<proteinExistence type="predicted"/>
<gene>
    <name evidence="2" type="ORF">EB796_004310</name>
</gene>
<dbReference type="EMBL" id="VXIV02000580">
    <property type="protein sequence ID" value="KAF6037396.1"/>
    <property type="molecule type" value="Genomic_DNA"/>
</dbReference>
<reference evidence="2" key="1">
    <citation type="submission" date="2020-06" db="EMBL/GenBank/DDBJ databases">
        <title>Draft genome of Bugula neritina, a colonial animal packing powerful symbionts and potential medicines.</title>
        <authorList>
            <person name="Rayko M."/>
        </authorList>
    </citation>
    <scope>NUCLEOTIDE SEQUENCE [LARGE SCALE GENOMIC DNA]</scope>
    <source>
        <strain evidence="2">Kwan_BN1</strain>
    </source>
</reference>
<dbReference type="AlphaFoldDB" id="A0A7J7KJ09"/>
<organism evidence="2 3">
    <name type="scientific">Bugula neritina</name>
    <name type="common">Brown bryozoan</name>
    <name type="synonym">Sertularia neritina</name>
    <dbReference type="NCBI Taxonomy" id="10212"/>
    <lineage>
        <taxon>Eukaryota</taxon>
        <taxon>Metazoa</taxon>
        <taxon>Spiralia</taxon>
        <taxon>Lophotrochozoa</taxon>
        <taxon>Bryozoa</taxon>
        <taxon>Gymnolaemata</taxon>
        <taxon>Cheilostomatida</taxon>
        <taxon>Flustrina</taxon>
        <taxon>Buguloidea</taxon>
        <taxon>Bugulidae</taxon>
        <taxon>Bugula</taxon>
    </lineage>
</organism>
<evidence type="ECO:0000256" key="1">
    <source>
        <dbReference type="SAM" id="MobiDB-lite"/>
    </source>
</evidence>